<protein>
    <submittedName>
        <fullName evidence="2">Helix-turn-helix domain-containing protein</fullName>
    </submittedName>
</protein>
<gene>
    <name evidence="2" type="ORF">D1610_00415</name>
</gene>
<dbReference type="GO" id="GO:0003677">
    <property type="term" value="F:DNA binding"/>
    <property type="evidence" value="ECO:0007669"/>
    <property type="project" value="InterPro"/>
</dbReference>
<keyword evidence="3" id="KW-1185">Reference proteome</keyword>
<dbReference type="InterPro" id="IPR010982">
    <property type="entry name" value="Lambda_DNA-bd_dom_sf"/>
</dbReference>
<evidence type="ECO:0000313" key="2">
    <source>
        <dbReference type="EMBL" id="RHW18669.1"/>
    </source>
</evidence>
<proteinExistence type="predicted"/>
<reference evidence="2 3" key="1">
    <citation type="submission" date="2018-08" db="EMBL/GenBank/DDBJ databases">
        <title>The multiple taxonomic identification of Sphingomonas gilva.</title>
        <authorList>
            <person name="Zhu D."/>
            <person name="Zheng S."/>
        </authorList>
    </citation>
    <scope>NUCLEOTIDE SEQUENCE [LARGE SCALE GENOMIC DNA]</scope>
    <source>
        <strain evidence="2 3">ZDH117</strain>
    </source>
</reference>
<dbReference type="Proteomes" id="UP000266693">
    <property type="component" value="Unassembled WGS sequence"/>
</dbReference>
<feature type="domain" description="HTH cro/C1-type" evidence="1">
    <location>
        <begin position="30"/>
        <end position="65"/>
    </location>
</feature>
<dbReference type="AlphaFoldDB" id="A0A396RQK5"/>
<organism evidence="2 3">
    <name type="scientific">Sphingomonas gilva</name>
    <dbReference type="NCBI Taxonomy" id="2305907"/>
    <lineage>
        <taxon>Bacteria</taxon>
        <taxon>Pseudomonadati</taxon>
        <taxon>Pseudomonadota</taxon>
        <taxon>Alphaproteobacteria</taxon>
        <taxon>Sphingomonadales</taxon>
        <taxon>Sphingomonadaceae</taxon>
        <taxon>Sphingomonas</taxon>
    </lineage>
</organism>
<sequence>MIAIPADPNDPEDRDVSVAALERGLMGRRVRQLRNRLGLSQEAFARTYGIPLASIRQYEIGRYMPPPAVRAYLKVIAAEPEAAARAVADAA</sequence>
<dbReference type="EMBL" id="QWLV01000001">
    <property type="protein sequence ID" value="RHW18669.1"/>
    <property type="molecule type" value="Genomic_DNA"/>
</dbReference>
<evidence type="ECO:0000313" key="3">
    <source>
        <dbReference type="Proteomes" id="UP000266693"/>
    </source>
</evidence>
<comment type="caution">
    <text evidence="2">The sequence shown here is derived from an EMBL/GenBank/DDBJ whole genome shotgun (WGS) entry which is preliminary data.</text>
</comment>
<dbReference type="InterPro" id="IPR001387">
    <property type="entry name" value="Cro/C1-type_HTH"/>
</dbReference>
<dbReference type="OrthoDB" id="461984at2"/>
<dbReference type="Pfam" id="PF13560">
    <property type="entry name" value="HTH_31"/>
    <property type="match status" value="1"/>
</dbReference>
<name>A0A396RQK5_9SPHN</name>
<dbReference type="SUPFAM" id="SSF47413">
    <property type="entry name" value="lambda repressor-like DNA-binding domains"/>
    <property type="match status" value="1"/>
</dbReference>
<accession>A0A396RQK5</accession>
<dbReference type="PROSITE" id="PS50943">
    <property type="entry name" value="HTH_CROC1"/>
    <property type="match status" value="1"/>
</dbReference>
<dbReference type="SMART" id="SM00530">
    <property type="entry name" value="HTH_XRE"/>
    <property type="match status" value="1"/>
</dbReference>
<dbReference type="Gene3D" id="1.10.260.40">
    <property type="entry name" value="lambda repressor-like DNA-binding domains"/>
    <property type="match status" value="1"/>
</dbReference>
<dbReference type="CDD" id="cd00093">
    <property type="entry name" value="HTH_XRE"/>
    <property type="match status" value="1"/>
</dbReference>
<evidence type="ECO:0000259" key="1">
    <source>
        <dbReference type="PROSITE" id="PS50943"/>
    </source>
</evidence>